<evidence type="ECO:0000256" key="9">
    <source>
        <dbReference type="ARBA" id="ARBA00022842"/>
    </source>
</evidence>
<dbReference type="Gene3D" id="3.40.120.10">
    <property type="entry name" value="Alpha-D-Glucose-1,6-Bisphosphate, subunit A, domain 3"/>
    <property type="match status" value="3"/>
</dbReference>
<dbReference type="PANTHER" id="PTHR22573:SF2">
    <property type="entry name" value="PHOSPHOGLUCOMUTASE"/>
    <property type="match status" value="1"/>
</dbReference>
<feature type="domain" description="Alpha-D-phosphohexomutase alpha/beta/alpha" evidence="13">
    <location>
        <begin position="790"/>
        <end position="901"/>
    </location>
</feature>
<dbReference type="GO" id="GO:0006011">
    <property type="term" value="P:UDP-alpha-D-glucose metabolic process"/>
    <property type="evidence" value="ECO:0007669"/>
    <property type="project" value="InterPro"/>
</dbReference>
<dbReference type="InterPro" id="IPR016267">
    <property type="entry name" value="UDPGP_trans"/>
</dbReference>
<keyword evidence="6" id="KW-0808">Transferase</keyword>
<dbReference type="InterPro" id="IPR005844">
    <property type="entry name" value="A-D-PHexomutase_a/b/a-I"/>
</dbReference>
<dbReference type="SUPFAM" id="SSF53448">
    <property type="entry name" value="Nucleotide-diphospho-sugar transferases"/>
    <property type="match status" value="1"/>
</dbReference>
<dbReference type="Pfam" id="PF02878">
    <property type="entry name" value="PGM_PMM_I"/>
    <property type="match status" value="1"/>
</dbReference>
<dbReference type="PRINTS" id="PR00509">
    <property type="entry name" value="PGMPMM"/>
</dbReference>
<organism evidence="14 15">
    <name type="scientific">Chrysophaeum taylorii</name>
    <dbReference type="NCBI Taxonomy" id="2483200"/>
    <lineage>
        <taxon>Eukaryota</taxon>
        <taxon>Sar</taxon>
        <taxon>Stramenopiles</taxon>
        <taxon>Ochrophyta</taxon>
        <taxon>Pelagophyceae</taxon>
        <taxon>Pelagomonadales</taxon>
        <taxon>Pelagomonadaceae</taxon>
        <taxon>Chrysophaeum</taxon>
    </lineage>
</organism>
<evidence type="ECO:0000259" key="11">
    <source>
        <dbReference type="Pfam" id="PF02878"/>
    </source>
</evidence>
<evidence type="ECO:0000256" key="6">
    <source>
        <dbReference type="ARBA" id="ARBA00022679"/>
    </source>
</evidence>
<dbReference type="PANTHER" id="PTHR22573">
    <property type="entry name" value="PHOSPHOHEXOMUTASE FAMILY MEMBER"/>
    <property type="match status" value="1"/>
</dbReference>
<dbReference type="InterPro" id="IPR005841">
    <property type="entry name" value="Alpha-D-phosphohexomutase_SF"/>
</dbReference>
<dbReference type="GO" id="GO:0003983">
    <property type="term" value="F:UTP:glucose-1-phosphate uridylyltransferase activity"/>
    <property type="evidence" value="ECO:0007669"/>
    <property type="project" value="InterPro"/>
</dbReference>
<sequence>MGGDFAPFEAKMRADGLGDAAVLAFKSAYEALCSGASGMIPESEIEPASGIPKLDDVKAEKVDPALLAKTVVVKLNGGLGTSMGLDYAKSLLIVKGADTFLDLTAKQIAGMRESLGSNLRFLLMNSFATSADTMAFFAAKYPALRVEEFVQNKVPKIDTETLVPALWPAKPSVEWCPPGHGDLYAALVGSGKLDALLADGVKYMFVSNSDNLGATLDVKLLQYFAASGAPFMMECCERTANDKKGGHLAVMKKGGQLLLREAAQCPDEDEAKFQDITVHKYFNTNNLWIDIEALKALLEASGGIVPLPMIKNKKTVDPKDDSSTKVYQLETAMGAAIESFKGATAIVVPRTRFAPVKKCNDLLLLRSDAYVVEEAIPVLATTPAPVVSLDSKKYKLVQQLEASLLGAPSLKGCSKLKITGEVRMSSKNVFKGDVTIINESDEPKTLPPGVYENATVDLTAAPGLGPLKVTKVKTAPIDGQKPGTSGLRKKTKVFVEGLYLHNFVQATFAALKTAGSDVANETLVIGGDGRYYNDKAIQIIVKIAVANGVRRIWIAKDGIASTPALSAIIRERGPVWQKAFGAFLLTASHNPGGPDEDFGIKYNCENGGPAPEKLTDLIYKNTQTIQAVEMCEAFPDVDISVLGETKVAATDGSAMACVQVVDGIKPHIDLLSTVFDFDAIKKTLLSRPDFTMVFDAMSGVTGPYAKALFVDALGLPESTCVNATPLEDFGGHHADPNLTYAVDLTKKMGVDRTGRAVEAADDVPSFGAASDGDGDRNMILGTKFFVTPSDSLAVLAANSDAIPFFKAQGGLKAVARSMPTSGAVDLVAAKLNLSLFETPTGWKYFGNLMDSKALFKGVDYTPLLCGEESFGTGSDHVREKDGLWAVLAWLAVLTEANKTPGAPLVTVESIVKQHWAIYGRNYYCRYDYEGVDKARATEMMAMMTAATPENTGKTIGSYTIATADVFGYVDPVDGSVSKNQGIRFLMADGSRIVFRLSGTAGSGATVRLYLEKYEPTVFDKHVSEVVGELVDIALQLSKLKEYTGRDEPTVIT</sequence>
<comment type="similarity">
    <text evidence="3">Belongs to the phosphohexose mutase family.</text>
</comment>
<evidence type="ECO:0000256" key="3">
    <source>
        <dbReference type="ARBA" id="ARBA00010231"/>
    </source>
</evidence>
<proteinExistence type="inferred from homology"/>
<keyword evidence="9" id="KW-0460">Magnesium</keyword>
<dbReference type="InterPro" id="IPR036900">
    <property type="entry name" value="A-D-PHexomutase_C_sf"/>
</dbReference>
<dbReference type="SUPFAM" id="SSF55957">
    <property type="entry name" value="Phosphoglucomutase, C-terminal domain"/>
    <property type="match status" value="1"/>
</dbReference>
<comment type="caution">
    <text evidence="14">The sequence shown here is derived from an EMBL/GenBank/DDBJ whole genome shotgun (WGS) entry which is preliminary data.</text>
</comment>
<dbReference type="InterPro" id="IPR016066">
    <property type="entry name" value="A-D-PHexomutase_CS"/>
</dbReference>
<dbReference type="Gene3D" id="2.160.10.10">
    <property type="entry name" value="Hexapeptide repeat proteins"/>
    <property type="match status" value="1"/>
</dbReference>
<dbReference type="FunFam" id="3.40.120.10:FF:000005">
    <property type="entry name" value="Phosphoglucomutase 5"/>
    <property type="match status" value="1"/>
</dbReference>
<comment type="similarity">
    <text evidence="4">Belongs to the UDPGP type 1 family.</text>
</comment>
<comment type="cofactor">
    <cofactor evidence="2">
        <name>Mg(2+)</name>
        <dbReference type="ChEBI" id="CHEBI:18420"/>
    </cofactor>
</comment>
<dbReference type="Pfam" id="PF02879">
    <property type="entry name" value="PGM_PMM_II"/>
    <property type="match status" value="1"/>
</dbReference>
<dbReference type="PROSITE" id="PS00710">
    <property type="entry name" value="PGM_PMM"/>
    <property type="match status" value="1"/>
</dbReference>
<feature type="domain" description="Alpha-D-phosphohexomutase alpha/beta/alpha" evidence="12">
    <location>
        <begin position="666"/>
        <end position="780"/>
    </location>
</feature>
<evidence type="ECO:0000256" key="4">
    <source>
        <dbReference type="ARBA" id="ARBA00010401"/>
    </source>
</evidence>
<evidence type="ECO:0000256" key="1">
    <source>
        <dbReference type="ARBA" id="ARBA00000443"/>
    </source>
</evidence>
<dbReference type="GO" id="GO:0005829">
    <property type="term" value="C:cytosol"/>
    <property type="evidence" value="ECO:0007669"/>
    <property type="project" value="TreeGrafter"/>
</dbReference>
<dbReference type="FunFam" id="3.30.310.50:FF:000002">
    <property type="entry name" value="Phosphoglucomutase 5"/>
    <property type="match status" value="1"/>
</dbReference>
<dbReference type="AlphaFoldDB" id="A0AAD7ULW8"/>
<keyword evidence="5" id="KW-0597">Phosphoprotein</keyword>
<evidence type="ECO:0000313" key="15">
    <source>
        <dbReference type="Proteomes" id="UP001230188"/>
    </source>
</evidence>
<dbReference type="InterPro" id="IPR005845">
    <property type="entry name" value="A-D-PHexomutase_a/b/a-II"/>
</dbReference>
<keyword evidence="7" id="KW-0548">Nucleotidyltransferase</keyword>
<dbReference type="InterPro" id="IPR016055">
    <property type="entry name" value="A-D-PHexomutase_a/b/a-I/II/III"/>
</dbReference>
<dbReference type="InterPro" id="IPR002618">
    <property type="entry name" value="UDPGP_fam"/>
</dbReference>
<evidence type="ECO:0000313" key="14">
    <source>
        <dbReference type="EMBL" id="KAJ8611401.1"/>
    </source>
</evidence>
<gene>
    <name evidence="14" type="ORF">CTAYLR_006508</name>
</gene>
<evidence type="ECO:0000256" key="8">
    <source>
        <dbReference type="ARBA" id="ARBA00022723"/>
    </source>
</evidence>
<keyword evidence="15" id="KW-1185">Reference proteome</keyword>
<dbReference type="CDD" id="cd00897">
    <property type="entry name" value="UGPase_euk"/>
    <property type="match status" value="1"/>
</dbReference>
<reference evidence="14" key="1">
    <citation type="submission" date="2023-01" db="EMBL/GenBank/DDBJ databases">
        <title>Metagenome sequencing of chrysophaentin producing Chrysophaeum taylorii.</title>
        <authorList>
            <person name="Davison J."/>
            <person name="Bewley C."/>
        </authorList>
    </citation>
    <scope>NUCLEOTIDE SEQUENCE</scope>
    <source>
        <strain evidence="14">NIES-1699</strain>
    </source>
</reference>
<evidence type="ECO:0008006" key="16">
    <source>
        <dbReference type="Google" id="ProtNLM"/>
    </source>
</evidence>
<dbReference type="FunFam" id="3.40.120.10:FF:000004">
    <property type="entry name" value="Phosphoglucomutase 5"/>
    <property type="match status" value="1"/>
</dbReference>
<evidence type="ECO:0000256" key="7">
    <source>
        <dbReference type="ARBA" id="ARBA00022695"/>
    </source>
</evidence>
<evidence type="ECO:0000256" key="2">
    <source>
        <dbReference type="ARBA" id="ARBA00001946"/>
    </source>
</evidence>
<evidence type="ECO:0000256" key="10">
    <source>
        <dbReference type="ARBA" id="ARBA00023235"/>
    </source>
</evidence>
<dbReference type="Pfam" id="PF01704">
    <property type="entry name" value="UDPGP"/>
    <property type="match status" value="1"/>
</dbReference>
<dbReference type="GO" id="GO:0004614">
    <property type="term" value="F:phosphoglucomutase activity"/>
    <property type="evidence" value="ECO:0007669"/>
    <property type="project" value="UniProtKB-EC"/>
</dbReference>
<dbReference type="Proteomes" id="UP001230188">
    <property type="component" value="Unassembled WGS sequence"/>
</dbReference>
<keyword evidence="10" id="KW-0413">Isomerase</keyword>
<accession>A0AAD7ULW8</accession>
<evidence type="ECO:0000259" key="12">
    <source>
        <dbReference type="Pfam" id="PF02879"/>
    </source>
</evidence>
<dbReference type="EMBL" id="JAQMWT010000076">
    <property type="protein sequence ID" value="KAJ8611401.1"/>
    <property type="molecule type" value="Genomic_DNA"/>
</dbReference>
<dbReference type="InterPro" id="IPR005846">
    <property type="entry name" value="A-D-PHexomutase_a/b/a-III"/>
</dbReference>
<feature type="domain" description="Alpha-D-phosphohexomutase alpha/beta/alpha" evidence="11">
    <location>
        <begin position="480"/>
        <end position="626"/>
    </location>
</feature>
<dbReference type="SUPFAM" id="SSF53738">
    <property type="entry name" value="Phosphoglucomutase, first 3 domains"/>
    <property type="match status" value="3"/>
</dbReference>
<name>A0AAD7ULW8_9STRA</name>
<dbReference type="Pfam" id="PF24947">
    <property type="entry name" value="PGM1_C_vert_fung"/>
    <property type="match status" value="1"/>
</dbReference>
<dbReference type="InterPro" id="IPR029044">
    <property type="entry name" value="Nucleotide-diphossugar_trans"/>
</dbReference>
<dbReference type="Pfam" id="PF02880">
    <property type="entry name" value="PGM_PMM_III"/>
    <property type="match status" value="1"/>
</dbReference>
<evidence type="ECO:0000259" key="13">
    <source>
        <dbReference type="Pfam" id="PF02880"/>
    </source>
</evidence>
<comment type="catalytic activity">
    <reaction evidence="1">
        <text>alpha-D-glucose 1-phosphate = alpha-D-glucose 6-phosphate</text>
        <dbReference type="Rhea" id="RHEA:23536"/>
        <dbReference type="ChEBI" id="CHEBI:58225"/>
        <dbReference type="ChEBI" id="CHEBI:58601"/>
        <dbReference type="EC" id="5.4.2.2"/>
    </reaction>
</comment>
<keyword evidence="8" id="KW-0479">Metal-binding</keyword>
<dbReference type="Gene3D" id="3.90.550.10">
    <property type="entry name" value="Spore Coat Polysaccharide Biosynthesis Protein SpsA, Chain A"/>
    <property type="match status" value="1"/>
</dbReference>
<dbReference type="NCBIfam" id="NF005737">
    <property type="entry name" value="PRK07564.1-1"/>
    <property type="match status" value="1"/>
</dbReference>
<protein>
    <recommendedName>
        <fullName evidence="16">UTP--glucose-1-phosphate uridylyltransferase</fullName>
    </recommendedName>
</protein>
<dbReference type="InterPro" id="IPR045244">
    <property type="entry name" value="PGM"/>
</dbReference>
<dbReference type="GO" id="GO:0000287">
    <property type="term" value="F:magnesium ion binding"/>
    <property type="evidence" value="ECO:0007669"/>
    <property type="project" value="InterPro"/>
</dbReference>
<dbReference type="FunFam" id="3.90.550.10:FF:000002">
    <property type="entry name" value="UTP--glucose-1-phosphate uridylyltransferase"/>
    <property type="match status" value="1"/>
</dbReference>
<dbReference type="GO" id="GO:0005975">
    <property type="term" value="P:carbohydrate metabolic process"/>
    <property type="evidence" value="ECO:0007669"/>
    <property type="project" value="InterPro"/>
</dbReference>
<evidence type="ECO:0000256" key="5">
    <source>
        <dbReference type="ARBA" id="ARBA00022553"/>
    </source>
</evidence>
<dbReference type="Gene3D" id="3.30.310.50">
    <property type="entry name" value="Alpha-D-phosphohexomutase, C-terminal domain"/>
    <property type="match status" value="1"/>
</dbReference>